<protein>
    <submittedName>
        <fullName evidence="1">Uncharacterized protein</fullName>
    </submittedName>
</protein>
<reference evidence="1" key="1">
    <citation type="submission" date="2019-08" db="EMBL/GenBank/DDBJ databases">
        <authorList>
            <person name="Kucharzyk K."/>
            <person name="Murdoch R.W."/>
            <person name="Higgins S."/>
            <person name="Loffler F."/>
        </authorList>
    </citation>
    <scope>NUCLEOTIDE SEQUENCE</scope>
</reference>
<sequence length="60" mass="6484">MFVCKLPVRSGAVLTDTDHHHVLVLKILISSSKRTGLPGAAGGVVLRIKIEHYFFAPKTG</sequence>
<dbReference type="AlphaFoldDB" id="A0A645GIT5"/>
<comment type="caution">
    <text evidence="1">The sequence shown here is derived from an EMBL/GenBank/DDBJ whole genome shotgun (WGS) entry which is preliminary data.</text>
</comment>
<evidence type="ECO:0000313" key="1">
    <source>
        <dbReference type="EMBL" id="MPN26050.1"/>
    </source>
</evidence>
<proteinExistence type="predicted"/>
<organism evidence="1">
    <name type="scientific">bioreactor metagenome</name>
    <dbReference type="NCBI Taxonomy" id="1076179"/>
    <lineage>
        <taxon>unclassified sequences</taxon>
        <taxon>metagenomes</taxon>
        <taxon>ecological metagenomes</taxon>
    </lineage>
</organism>
<name>A0A645GIT5_9ZZZZ</name>
<dbReference type="EMBL" id="VSSQ01075454">
    <property type="protein sequence ID" value="MPN26050.1"/>
    <property type="molecule type" value="Genomic_DNA"/>
</dbReference>
<accession>A0A645GIT5</accession>
<gene>
    <name evidence="1" type="ORF">SDC9_173472</name>
</gene>